<accession>A0A0S6U7C1</accession>
<feature type="transmembrane region" description="Helical" evidence="7">
    <location>
        <begin position="83"/>
        <end position="103"/>
    </location>
</feature>
<dbReference type="GO" id="GO:0005886">
    <property type="term" value="C:plasma membrane"/>
    <property type="evidence" value="ECO:0007669"/>
    <property type="project" value="UniProtKB-SubCell"/>
</dbReference>
<evidence type="ECO:0000256" key="7">
    <source>
        <dbReference type="SAM" id="Phobius"/>
    </source>
</evidence>
<feature type="transmembrane region" description="Helical" evidence="7">
    <location>
        <begin position="23"/>
        <end position="46"/>
    </location>
</feature>
<dbReference type="InterPro" id="IPR037185">
    <property type="entry name" value="EmrE-like"/>
</dbReference>
<evidence type="ECO:0000256" key="3">
    <source>
        <dbReference type="ARBA" id="ARBA00022475"/>
    </source>
</evidence>
<organism evidence="9">
    <name type="scientific">Moorella thermoacetica Y72</name>
    <dbReference type="NCBI Taxonomy" id="1325331"/>
    <lineage>
        <taxon>Bacteria</taxon>
        <taxon>Bacillati</taxon>
        <taxon>Bacillota</taxon>
        <taxon>Clostridia</taxon>
        <taxon>Neomoorellales</taxon>
        <taxon>Neomoorellaceae</taxon>
        <taxon>Neomoorella</taxon>
    </lineage>
</organism>
<keyword evidence="4 7" id="KW-0812">Transmembrane</keyword>
<dbReference type="Proteomes" id="UP000063718">
    <property type="component" value="Unassembled WGS sequence"/>
</dbReference>
<dbReference type="AlphaFoldDB" id="A0A0S6U7C1"/>
<evidence type="ECO:0000256" key="6">
    <source>
        <dbReference type="ARBA" id="ARBA00023136"/>
    </source>
</evidence>
<evidence type="ECO:0000313" key="9">
    <source>
        <dbReference type="EMBL" id="GAF25015.1"/>
    </source>
</evidence>
<reference evidence="9" key="1">
    <citation type="journal article" date="2014" name="Gene">
        <title>Genome-guided analysis of transformation efficiency and carbon dioxide assimilation by Moorella thermoacetica Y72.</title>
        <authorList>
            <person name="Tsukahara K."/>
            <person name="Kita A."/>
            <person name="Nakashimada Y."/>
            <person name="Hoshino T."/>
            <person name="Murakami K."/>
        </authorList>
    </citation>
    <scope>NUCLEOTIDE SEQUENCE [LARGE SCALE GENOMIC DNA]</scope>
    <source>
        <strain evidence="9">Y72</strain>
    </source>
</reference>
<dbReference type="InterPro" id="IPR000620">
    <property type="entry name" value="EamA_dom"/>
</dbReference>
<evidence type="ECO:0000256" key="5">
    <source>
        <dbReference type="ARBA" id="ARBA00022989"/>
    </source>
</evidence>
<dbReference type="PANTHER" id="PTHR42920">
    <property type="entry name" value="OS03G0707200 PROTEIN-RELATED"/>
    <property type="match status" value="1"/>
</dbReference>
<evidence type="ECO:0000256" key="1">
    <source>
        <dbReference type="ARBA" id="ARBA00004651"/>
    </source>
</evidence>
<feature type="transmembrane region" description="Helical" evidence="7">
    <location>
        <begin position="138"/>
        <end position="155"/>
    </location>
</feature>
<evidence type="ECO:0000259" key="8">
    <source>
        <dbReference type="Pfam" id="PF00892"/>
    </source>
</evidence>
<feature type="transmembrane region" description="Helical" evidence="7">
    <location>
        <begin position="198"/>
        <end position="218"/>
    </location>
</feature>
<dbReference type="Gene3D" id="1.10.3730.20">
    <property type="match status" value="1"/>
</dbReference>
<dbReference type="SUPFAM" id="SSF103481">
    <property type="entry name" value="Multidrug resistance efflux transporter EmrE"/>
    <property type="match status" value="2"/>
</dbReference>
<dbReference type="Pfam" id="PF00892">
    <property type="entry name" value="EamA"/>
    <property type="match status" value="2"/>
</dbReference>
<feature type="transmembrane region" description="Helical" evidence="7">
    <location>
        <begin position="230"/>
        <end position="251"/>
    </location>
</feature>
<feature type="transmembrane region" description="Helical" evidence="7">
    <location>
        <begin position="109"/>
        <end position="131"/>
    </location>
</feature>
<feature type="transmembrane region" description="Helical" evidence="7">
    <location>
        <begin position="287"/>
        <end position="305"/>
    </location>
</feature>
<evidence type="ECO:0000256" key="2">
    <source>
        <dbReference type="ARBA" id="ARBA00007362"/>
    </source>
</evidence>
<name>A0A0S6U7C1_NEOTH</name>
<comment type="subcellular location">
    <subcellularLocation>
        <location evidence="1">Cell membrane</location>
        <topology evidence="1">Multi-pass membrane protein</topology>
    </subcellularLocation>
</comment>
<dbReference type="RefSeq" id="WP_025773125.1">
    <property type="nucleotide sequence ID" value="NZ_DF238840.1"/>
</dbReference>
<feature type="domain" description="EamA" evidence="8">
    <location>
        <begin position="23"/>
        <end position="155"/>
    </location>
</feature>
<comment type="similarity">
    <text evidence="2">Belongs to the EamA transporter family.</text>
</comment>
<evidence type="ECO:0000256" key="4">
    <source>
        <dbReference type="ARBA" id="ARBA00022692"/>
    </source>
</evidence>
<dbReference type="EMBL" id="DF238840">
    <property type="protein sequence ID" value="GAF25015.1"/>
    <property type="molecule type" value="Genomic_DNA"/>
</dbReference>
<gene>
    <name evidence="9" type="ORF">MTY_0344</name>
</gene>
<feature type="transmembrane region" description="Helical" evidence="7">
    <location>
        <begin position="263"/>
        <end position="281"/>
    </location>
</feature>
<feature type="domain" description="EamA" evidence="8">
    <location>
        <begin position="171"/>
        <end position="304"/>
    </location>
</feature>
<keyword evidence="3" id="KW-1003">Cell membrane</keyword>
<proteinExistence type="inferred from homology"/>
<feature type="transmembrane region" description="Helical" evidence="7">
    <location>
        <begin position="167"/>
        <end position="186"/>
    </location>
</feature>
<keyword evidence="6 7" id="KW-0472">Membrane</keyword>
<dbReference type="PANTHER" id="PTHR42920:SF11">
    <property type="entry name" value="INNER MEMBRANE PROTEIN YTFF"/>
    <property type="match status" value="1"/>
</dbReference>
<dbReference type="InterPro" id="IPR051258">
    <property type="entry name" value="Diverse_Substrate_Transporter"/>
</dbReference>
<protein>
    <submittedName>
        <fullName evidence="9">Permeases of the drug/metabolite transporter (DMT) superfamily</fullName>
    </submittedName>
</protein>
<sequence length="319" mass="34046">MAIKEAAIRPITSGCAAGADRRLGYIAIILASLLYGGNVIAGRVIAPLVPPLALAAARGLLGLPVLLLFALKAGGKPRLADLPYMALMGFLGISIAYGTFAWSMQNSPAVNAAIIFATFPAVTLVLLAVGWHVKPSRYQVAGIIMAFIGLALVSTRGSLAQLLALRFQPVDLVLLANVTAASLYNILGQRMVERYSPIVTSTYSLFFGTLFLLPAGFWEVSRQGWYLPPSGWLLLIYMGCIIAGLAVLLTFEAVERIGCGPVAMFNNLNPLFAIALAALFLGEKLSWYHWAGIILVLGGVCISLRQQSGRQQGQKQGQQ</sequence>
<keyword evidence="5 7" id="KW-1133">Transmembrane helix</keyword>
<feature type="transmembrane region" description="Helical" evidence="7">
    <location>
        <begin position="52"/>
        <end position="71"/>
    </location>
</feature>